<dbReference type="PANTHER" id="PTHR16112">
    <property type="entry name" value="METHYL-CPG BINDING PROTEIN, DROSOPHILA"/>
    <property type="match status" value="1"/>
</dbReference>
<dbReference type="PANTHER" id="PTHR16112:SF16">
    <property type="entry name" value="SIX-BANDED, ISOFORM H"/>
    <property type="match status" value="1"/>
</dbReference>
<keyword evidence="2" id="KW-1185">Reference proteome</keyword>
<name>A0A310SLF1_9HYME</name>
<organism evidence="1 2">
    <name type="scientific">Eufriesea mexicana</name>
    <dbReference type="NCBI Taxonomy" id="516756"/>
    <lineage>
        <taxon>Eukaryota</taxon>
        <taxon>Metazoa</taxon>
        <taxon>Ecdysozoa</taxon>
        <taxon>Arthropoda</taxon>
        <taxon>Hexapoda</taxon>
        <taxon>Insecta</taxon>
        <taxon>Pterygota</taxon>
        <taxon>Neoptera</taxon>
        <taxon>Endopterygota</taxon>
        <taxon>Hymenoptera</taxon>
        <taxon>Apocrita</taxon>
        <taxon>Aculeata</taxon>
        <taxon>Apoidea</taxon>
        <taxon>Anthophila</taxon>
        <taxon>Apidae</taxon>
        <taxon>Eufriesea</taxon>
    </lineage>
</organism>
<dbReference type="EMBL" id="KQ764779">
    <property type="protein sequence ID" value="OAD54379.1"/>
    <property type="molecule type" value="Genomic_DNA"/>
</dbReference>
<proteinExistence type="predicted"/>
<dbReference type="Proteomes" id="UP000250275">
    <property type="component" value="Unassembled WGS sequence"/>
</dbReference>
<protein>
    <submittedName>
        <fullName evidence="1">Methyl-CpG-binding domain protein 5</fullName>
    </submittedName>
</protein>
<gene>
    <name evidence="1" type="ORF">WN48_07922</name>
</gene>
<evidence type="ECO:0000313" key="2">
    <source>
        <dbReference type="Proteomes" id="UP000250275"/>
    </source>
</evidence>
<reference evidence="1 2" key="1">
    <citation type="submission" date="2015-07" db="EMBL/GenBank/DDBJ databases">
        <title>The genome of Eufriesea mexicana.</title>
        <authorList>
            <person name="Pan H."/>
            <person name="Kapheim K."/>
        </authorList>
    </citation>
    <scope>NUCLEOTIDE SEQUENCE [LARGE SCALE GENOMIC DNA]</scope>
    <source>
        <strain evidence="1">0111107269</strain>
        <tissue evidence="1">Whole body</tissue>
    </source>
</reference>
<evidence type="ECO:0000313" key="1">
    <source>
        <dbReference type="EMBL" id="OAD54379.1"/>
    </source>
</evidence>
<accession>A0A310SLF1</accession>
<dbReference type="GO" id="GO:0005634">
    <property type="term" value="C:nucleus"/>
    <property type="evidence" value="ECO:0007669"/>
    <property type="project" value="TreeGrafter"/>
</dbReference>
<sequence>MSFRITRVASSRNPQHTGSEFNHVNRVPREQISAINIAKWNLPFVAGLTWDKLYAVWLKSLGLLVGWEASPSSTALGSLDQLKEYLTTVGTCKCGLECPLRPEQVFNFDPKELEFEELCEVYEDGGRVGFKFLGNNWKNPV</sequence>
<dbReference type="AlphaFoldDB" id="A0A310SLF1"/>
<dbReference type="GO" id="GO:0010369">
    <property type="term" value="C:chromocenter"/>
    <property type="evidence" value="ECO:0007669"/>
    <property type="project" value="TreeGrafter"/>
</dbReference>
<dbReference type="GO" id="GO:0003682">
    <property type="term" value="F:chromatin binding"/>
    <property type="evidence" value="ECO:0007669"/>
    <property type="project" value="TreeGrafter"/>
</dbReference>